<dbReference type="CDD" id="cd10206">
    <property type="entry name" value="ASKHA_NBD_Arp8-like"/>
    <property type="match status" value="1"/>
</dbReference>
<evidence type="ECO:0000256" key="2">
    <source>
        <dbReference type="SAM" id="MobiDB-lite"/>
    </source>
</evidence>
<reference evidence="3 4" key="1">
    <citation type="journal article" date="2011" name="J. Gen. Appl. Microbiol.">
        <title>Draft genome sequencing of the enigmatic basidiomycete Mixia osmundae.</title>
        <authorList>
            <person name="Nishida H."/>
            <person name="Nagatsuka Y."/>
            <person name="Sugiyama J."/>
        </authorList>
    </citation>
    <scope>NUCLEOTIDE SEQUENCE [LARGE SCALE GENOMIC DNA]</scope>
    <source>
        <strain evidence="4">CBS 9802 / IAM 14324 / JCM 22182 / KY 12970</strain>
    </source>
</reference>
<dbReference type="AlphaFoldDB" id="G7E1Q4"/>
<reference evidence="3 4" key="2">
    <citation type="journal article" date="2012" name="Open Biol.">
        <title>Characteristics of nucleosomes and linker DNA regions on the genome of the basidiomycete Mixia osmundae revealed by mono- and dinucleosome mapping.</title>
        <authorList>
            <person name="Nishida H."/>
            <person name="Kondo S."/>
            <person name="Matsumoto T."/>
            <person name="Suzuki Y."/>
            <person name="Yoshikawa H."/>
            <person name="Taylor T.D."/>
            <person name="Sugiyama J."/>
        </authorList>
    </citation>
    <scope>NUCLEOTIDE SEQUENCE [LARGE SCALE GENOMIC DNA]</scope>
    <source>
        <strain evidence="4">CBS 9802 / IAM 14324 / JCM 22182 / KY 12970</strain>
    </source>
</reference>
<dbReference type="Pfam" id="PF00022">
    <property type="entry name" value="Actin"/>
    <property type="match status" value="2"/>
</dbReference>
<dbReference type="OMA" id="AYKCMWA"/>
<dbReference type="Proteomes" id="UP000009131">
    <property type="component" value="Unassembled WGS sequence"/>
</dbReference>
<dbReference type="EMBL" id="BABT02000106">
    <property type="protein sequence ID" value="GAA96764.1"/>
    <property type="molecule type" value="Genomic_DNA"/>
</dbReference>
<protein>
    <submittedName>
        <fullName evidence="3">Uncharacterized protein</fullName>
    </submittedName>
</protein>
<comment type="caution">
    <text evidence="3">The sequence shown here is derived from an EMBL/GenBank/DDBJ whole genome shotgun (WGS) entry which is preliminary data.</text>
</comment>
<keyword evidence="4" id="KW-1185">Reference proteome</keyword>
<dbReference type="RefSeq" id="XP_014565277.1">
    <property type="nucleotide sequence ID" value="XM_014709791.1"/>
</dbReference>
<name>G7E1Q4_MIXOS</name>
<dbReference type="InterPro" id="IPR004000">
    <property type="entry name" value="Actin"/>
</dbReference>
<evidence type="ECO:0000256" key="1">
    <source>
        <dbReference type="RuleBase" id="RU000487"/>
    </source>
</evidence>
<feature type="compositionally biased region" description="Low complexity" evidence="2">
    <location>
        <begin position="577"/>
        <end position="593"/>
    </location>
</feature>
<dbReference type="FunCoup" id="G7E1Q4">
    <property type="interactions" value="549"/>
</dbReference>
<feature type="compositionally biased region" description="Basic and acidic residues" evidence="2">
    <location>
        <begin position="156"/>
        <end position="166"/>
    </location>
</feature>
<gene>
    <name evidence="3" type="primary">Mo03435</name>
    <name evidence="3" type="ORF">E5Q_03435</name>
</gene>
<dbReference type="eggNOG" id="KOG0797">
    <property type="taxonomic scope" value="Eukaryota"/>
</dbReference>
<dbReference type="SMART" id="SM00268">
    <property type="entry name" value="ACTIN"/>
    <property type="match status" value="1"/>
</dbReference>
<dbReference type="SUPFAM" id="SSF53067">
    <property type="entry name" value="Actin-like ATPase domain"/>
    <property type="match status" value="2"/>
</dbReference>
<organism evidence="3 4">
    <name type="scientific">Mixia osmundae (strain CBS 9802 / IAM 14324 / JCM 22182 / KY 12970)</name>
    <dbReference type="NCBI Taxonomy" id="764103"/>
    <lineage>
        <taxon>Eukaryota</taxon>
        <taxon>Fungi</taxon>
        <taxon>Dikarya</taxon>
        <taxon>Basidiomycota</taxon>
        <taxon>Pucciniomycotina</taxon>
        <taxon>Mixiomycetes</taxon>
        <taxon>Mixiales</taxon>
        <taxon>Mixiaceae</taxon>
        <taxon>Mixia</taxon>
    </lineage>
</organism>
<proteinExistence type="inferred from homology"/>
<dbReference type="Gene3D" id="3.30.420.40">
    <property type="match status" value="3"/>
</dbReference>
<dbReference type="OrthoDB" id="5572108at2759"/>
<evidence type="ECO:0000313" key="3">
    <source>
        <dbReference type="EMBL" id="GAA96764.1"/>
    </source>
</evidence>
<dbReference type="STRING" id="764103.G7E1Q4"/>
<dbReference type="HOGENOM" id="CLU_006974_0_1_1"/>
<dbReference type="InParanoid" id="G7E1Q4"/>
<evidence type="ECO:0000313" key="4">
    <source>
        <dbReference type="Proteomes" id="UP000009131"/>
    </source>
</evidence>
<feature type="region of interest" description="Disordered" evidence="2">
    <location>
        <begin position="536"/>
        <end position="606"/>
    </location>
</feature>
<accession>G7E1Q4</accession>
<sequence>MPRKKAEPAIPSDFVPFKFSSVQQPIGQLNCKAVNTTFGKTEASQLVNRRPAPFVWDGERAEKRTKLAEQYAQQKQRKAVSNGPAANQTVPVAQAANTATDGDEPEGYGLTPDKIIIIHPGSRNLRIGRGSDALPLTVSNCIARRVSRPPGTANGHADEQEHESEKSKLLDEQILFLRSELRERLRMLKLRTQPNGIQLAKSYNEQTQPEMVPEHNDAGRMDWTDVEELKRPAYVVGDKALRIPDPKAQGYELRWPLVRARLDSSLYASPREMMADIEAIWTSTLEDELDIPARTFPEYSCILIVPDLCEYDYVREMCDMAFKSMGFKCLLIQQESLCVTFGAGLSSACVVDMGAQKVSVSCVEDGLVLSDTRITLAYGGDDVTRVFFDLLQRASFPIKDIDLARSYDWQLLDWLKENCCILNESDASLNLYNFHLRRPHVTGATPKYTIRLFDEVILAPMCLFWTPILDFESKRAKPRMSWQKPTDEVDELMETDCDATTQAMRNSTRYLHPVIAQPVLPSASLVLQALENEGPSSVLNASATPEPTPTPAPNGDMTPAAPSGATLAVPQTPRAQPTPESALPSSTSTSPPTMRKEESSAPLQPAISTISISKDMTRSSSPAMQASPQPQPVPPVDVDYPYIDVAFESSKTSVDGGIYESIMTSISEERLKRFLGNLILVGGTSLLHGMPFAVQSRLAGLVSLRSAALAQSIAITAPPREIDARIVAWKGAAVLARLDSPAIVEQWIRDTDYDIFGTRAFKDRCLFL</sequence>
<feature type="region of interest" description="Disordered" evidence="2">
    <location>
        <begin position="145"/>
        <end position="166"/>
    </location>
</feature>
<dbReference type="Gene3D" id="3.90.640.10">
    <property type="entry name" value="Actin, Chain A, domain 4"/>
    <property type="match status" value="1"/>
</dbReference>
<comment type="similarity">
    <text evidence="1">Belongs to the actin family.</text>
</comment>
<dbReference type="InterPro" id="IPR043129">
    <property type="entry name" value="ATPase_NBD"/>
</dbReference>
<dbReference type="PANTHER" id="PTHR11937">
    <property type="entry name" value="ACTIN"/>
    <property type="match status" value="1"/>
</dbReference>